<dbReference type="SUPFAM" id="SSF52540">
    <property type="entry name" value="P-loop containing nucleoside triphosphate hydrolases"/>
    <property type="match status" value="1"/>
</dbReference>
<dbReference type="Gene3D" id="1.10.8.60">
    <property type="match status" value="1"/>
</dbReference>
<dbReference type="GO" id="GO:0003677">
    <property type="term" value="F:DNA binding"/>
    <property type="evidence" value="ECO:0007669"/>
    <property type="project" value="InterPro"/>
</dbReference>
<sequence>MDFFRSGKATEQAVAKSRAGDGGKRDERAVPWVEKYRPKNIDDVTAQEEVVQVLRKSLETKNLPHLLFYGPPGTGKTSTILALARDMYGPEAIRARVLELNASDERGIGVVREKVKNFARVAVGQADPGYSSPPYKIVILDEADSMTTDAQSALRRIMEKYSHVTRFCLVCNYVSRIIEPLASRCAKFRFKSLPRDLAVTRVNHVAQAEGVACRDGAVQALVDYSEGDLRRAMMSLQSASRMVQGAALDADMVAELAGVIPPGVIQGLRAAWAADAHSSQEAVDALVYAGYPASRVLAQLHDLVVSDQQLGSLQKAKIAMLMASVDKALCDGADEKLQLLNLMLQASRIAQAASA</sequence>
<dbReference type="FunFam" id="3.40.50.300:FF:000237">
    <property type="entry name" value="replication factor C subunit 4"/>
    <property type="match status" value="1"/>
</dbReference>
<dbReference type="GO" id="GO:0006281">
    <property type="term" value="P:DNA repair"/>
    <property type="evidence" value="ECO:0007669"/>
    <property type="project" value="TreeGrafter"/>
</dbReference>
<dbReference type="InterPro" id="IPR003959">
    <property type="entry name" value="ATPase_AAA_core"/>
</dbReference>
<keyword evidence="3" id="KW-0235">DNA replication</keyword>
<dbReference type="InterPro" id="IPR027417">
    <property type="entry name" value="P-loop_NTPase"/>
</dbReference>
<dbReference type="PANTHER" id="PTHR11669:SF20">
    <property type="entry name" value="REPLICATION FACTOR C SUBUNIT 4"/>
    <property type="match status" value="1"/>
</dbReference>
<comment type="caution">
    <text evidence="10">The sequence shown here is derived from an EMBL/GenBank/DDBJ whole genome shotgun (WGS) entry which is preliminary data.</text>
</comment>
<name>A0A9W7YA26_9FUNG</name>
<evidence type="ECO:0000256" key="6">
    <source>
        <dbReference type="ARBA" id="ARBA00023242"/>
    </source>
</evidence>
<dbReference type="EMBL" id="JANBOI010000673">
    <property type="protein sequence ID" value="KAJ1729105.1"/>
    <property type="molecule type" value="Genomic_DNA"/>
</dbReference>
<dbReference type="NCBIfam" id="NF001679">
    <property type="entry name" value="PRK00440.1"/>
    <property type="match status" value="1"/>
</dbReference>
<dbReference type="GO" id="GO:0003689">
    <property type="term" value="F:DNA clamp loader activity"/>
    <property type="evidence" value="ECO:0007669"/>
    <property type="project" value="TreeGrafter"/>
</dbReference>
<feature type="domain" description="AAA+ ATPase" evidence="9">
    <location>
        <begin position="62"/>
        <end position="194"/>
    </location>
</feature>
<comment type="similarity">
    <text evidence="2">Belongs to the activator 1 small subunits family.</text>
</comment>
<feature type="region of interest" description="Disordered" evidence="8">
    <location>
        <begin position="1"/>
        <end position="26"/>
    </location>
</feature>
<dbReference type="FunFam" id="1.20.272.10:FF:000011">
    <property type="entry name" value="Replication factor C subunit 2"/>
    <property type="match status" value="1"/>
</dbReference>
<dbReference type="AlphaFoldDB" id="A0A9W7YA26"/>
<dbReference type="GO" id="GO:0005663">
    <property type="term" value="C:DNA replication factor C complex"/>
    <property type="evidence" value="ECO:0007669"/>
    <property type="project" value="TreeGrafter"/>
</dbReference>
<evidence type="ECO:0000313" key="10">
    <source>
        <dbReference type="EMBL" id="KAJ1729105.1"/>
    </source>
</evidence>
<dbReference type="InterPro" id="IPR013748">
    <property type="entry name" value="Rep_factorC_C"/>
</dbReference>
<dbReference type="SMART" id="SM00382">
    <property type="entry name" value="AAA"/>
    <property type="match status" value="1"/>
</dbReference>
<gene>
    <name evidence="10" type="primary">RFC2</name>
    <name evidence="10" type="ORF">LPJ61_003690</name>
</gene>
<reference evidence="10" key="1">
    <citation type="submission" date="2022-07" db="EMBL/GenBank/DDBJ databases">
        <title>Phylogenomic reconstructions and comparative analyses of Kickxellomycotina fungi.</title>
        <authorList>
            <person name="Reynolds N.K."/>
            <person name="Stajich J.E."/>
            <person name="Barry K."/>
            <person name="Grigoriev I.V."/>
            <person name="Crous P."/>
            <person name="Smith M.E."/>
        </authorList>
    </citation>
    <scope>NUCLEOTIDE SEQUENCE</scope>
    <source>
        <strain evidence="10">BCRC 34381</strain>
    </source>
</reference>
<dbReference type="Pfam" id="PF21960">
    <property type="entry name" value="RCF1-5-like_lid"/>
    <property type="match status" value="1"/>
</dbReference>
<keyword evidence="4" id="KW-0547">Nucleotide-binding</keyword>
<dbReference type="CDD" id="cd18140">
    <property type="entry name" value="HLD_clamp_RFC"/>
    <property type="match status" value="1"/>
</dbReference>
<dbReference type="GO" id="GO:0005634">
    <property type="term" value="C:nucleus"/>
    <property type="evidence" value="ECO:0007669"/>
    <property type="project" value="UniProtKB-SubCell"/>
</dbReference>
<proteinExistence type="inferred from homology"/>
<evidence type="ECO:0000256" key="5">
    <source>
        <dbReference type="ARBA" id="ARBA00022840"/>
    </source>
</evidence>
<dbReference type="InterPro" id="IPR047854">
    <property type="entry name" value="RFC_lid"/>
</dbReference>
<protein>
    <recommendedName>
        <fullName evidence="7">Replication factor C subunit 2</fullName>
    </recommendedName>
</protein>
<dbReference type="SUPFAM" id="SSF48019">
    <property type="entry name" value="post-AAA+ oligomerization domain-like"/>
    <property type="match status" value="1"/>
</dbReference>
<accession>A0A9W7YA26</accession>
<dbReference type="OrthoDB" id="4199794at2759"/>
<dbReference type="Proteomes" id="UP001143981">
    <property type="component" value="Unassembled WGS sequence"/>
</dbReference>
<keyword evidence="6" id="KW-0539">Nucleus</keyword>
<dbReference type="Gene3D" id="3.40.50.300">
    <property type="entry name" value="P-loop containing nucleotide triphosphate hydrolases"/>
    <property type="match status" value="1"/>
</dbReference>
<dbReference type="GO" id="GO:0016887">
    <property type="term" value="F:ATP hydrolysis activity"/>
    <property type="evidence" value="ECO:0007669"/>
    <property type="project" value="InterPro"/>
</dbReference>
<dbReference type="Gene3D" id="1.20.272.10">
    <property type="match status" value="1"/>
</dbReference>
<evidence type="ECO:0000256" key="2">
    <source>
        <dbReference type="ARBA" id="ARBA00005378"/>
    </source>
</evidence>
<organism evidence="10 11">
    <name type="scientific">Coemansia biformis</name>
    <dbReference type="NCBI Taxonomy" id="1286918"/>
    <lineage>
        <taxon>Eukaryota</taxon>
        <taxon>Fungi</taxon>
        <taxon>Fungi incertae sedis</taxon>
        <taxon>Zoopagomycota</taxon>
        <taxon>Kickxellomycotina</taxon>
        <taxon>Kickxellomycetes</taxon>
        <taxon>Kickxellales</taxon>
        <taxon>Kickxellaceae</taxon>
        <taxon>Coemansia</taxon>
    </lineage>
</organism>
<comment type="subcellular location">
    <subcellularLocation>
        <location evidence="1">Nucleus</location>
    </subcellularLocation>
</comment>
<dbReference type="InterPro" id="IPR050238">
    <property type="entry name" value="DNA_Rep/Repair_Clamp_Loader"/>
</dbReference>
<evidence type="ECO:0000256" key="4">
    <source>
        <dbReference type="ARBA" id="ARBA00022741"/>
    </source>
</evidence>
<dbReference type="PANTHER" id="PTHR11669">
    <property type="entry name" value="REPLICATION FACTOR C / DNA POLYMERASE III GAMMA-TAU SUBUNIT"/>
    <property type="match status" value="1"/>
</dbReference>
<dbReference type="GO" id="GO:0005524">
    <property type="term" value="F:ATP binding"/>
    <property type="evidence" value="ECO:0007669"/>
    <property type="project" value="UniProtKB-KW"/>
</dbReference>
<evidence type="ECO:0000256" key="1">
    <source>
        <dbReference type="ARBA" id="ARBA00004123"/>
    </source>
</evidence>
<dbReference type="InterPro" id="IPR008921">
    <property type="entry name" value="DNA_pol3_clamp-load_cplx_C"/>
</dbReference>
<dbReference type="GO" id="GO:0006271">
    <property type="term" value="P:DNA strand elongation involved in DNA replication"/>
    <property type="evidence" value="ECO:0007669"/>
    <property type="project" value="UniProtKB-ARBA"/>
</dbReference>
<evidence type="ECO:0000256" key="8">
    <source>
        <dbReference type="SAM" id="MobiDB-lite"/>
    </source>
</evidence>
<evidence type="ECO:0000313" key="11">
    <source>
        <dbReference type="Proteomes" id="UP001143981"/>
    </source>
</evidence>
<evidence type="ECO:0000256" key="7">
    <source>
        <dbReference type="ARBA" id="ARBA00040745"/>
    </source>
</evidence>
<keyword evidence="11" id="KW-1185">Reference proteome</keyword>
<dbReference type="InterPro" id="IPR003593">
    <property type="entry name" value="AAA+_ATPase"/>
</dbReference>
<dbReference type="GO" id="GO:0031391">
    <property type="term" value="C:Elg1 RFC-like complex"/>
    <property type="evidence" value="ECO:0007669"/>
    <property type="project" value="UniProtKB-ARBA"/>
</dbReference>
<dbReference type="CDD" id="cd00009">
    <property type="entry name" value="AAA"/>
    <property type="match status" value="1"/>
</dbReference>
<dbReference type="Pfam" id="PF08542">
    <property type="entry name" value="Rep_fac_C"/>
    <property type="match status" value="1"/>
</dbReference>
<evidence type="ECO:0000259" key="9">
    <source>
        <dbReference type="SMART" id="SM00382"/>
    </source>
</evidence>
<keyword evidence="5" id="KW-0067">ATP-binding</keyword>
<evidence type="ECO:0000256" key="3">
    <source>
        <dbReference type="ARBA" id="ARBA00022705"/>
    </source>
</evidence>
<dbReference type="Pfam" id="PF00004">
    <property type="entry name" value="AAA"/>
    <property type="match status" value="1"/>
</dbReference>